<keyword evidence="1" id="KW-0238">DNA-binding</keyword>
<name>G8QTS3_SPHPG</name>
<dbReference type="GO" id="GO:0003700">
    <property type="term" value="F:DNA-binding transcription factor activity"/>
    <property type="evidence" value="ECO:0007669"/>
    <property type="project" value="InterPro"/>
</dbReference>
<sequence>MQEEKYRIGDLARKCNVTVRAIRYYESLGLLKTRSRSDGGQRYYSDADAVYLKRITELKELDFTLTEIKAIVLMGETDSTGEKRRNELLRQYRGKLSESLERKSKLERRVDDLSWHIRQLETNDDFQQCPGLGCHTCSFQDRCRFKEQ</sequence>
<evidence type="ECO:0000256" key="2">
    <source>
        <dbReference type="SAM" id="Coils"/>
    </source>
</evidence>
<dbReference type="InterPro" id="IPR000551">
    <property type="entry name" value="MerR-type_HTH_dom"/>
</dbReference>
<dbReference type="OrthoDB" id="9791488at2"/>
<organism evidence="4 5">
    <name type="scientific">Sphaerochaeta pleomorpha (strain ATCC BAA-1885 / DSM 22778 / Grapes)</name>
    <dbReference type="NCBI Taxonomy" id="158190"/>
    <lineage>
        <taxon>Bacteria</taxon>
        <taxon>Pseudomonadati</taxon>
        <taxon>Spirochaetota</taxon>
        <taxon>Spirochaetia</taxon>
        <taxon>Spirochaetales</taxon>
        <taxon>Sphaerochaetaceae</taxon>
        <taxon>Sphaerochaeta</taxon>
    </lineage>
</organism>
<dbReference type="InterPro" id="IPR047057">
    <property type="entry name" value="MerR_fam"/>
</dbReference>
<dbReference type="Proteomes" id="UP000005632">
    <property type="component" value="Chromosome"/>
</dbReference>
<keyword evidence="5" id="KW-1185">Reference proteome</keyword>
<protein>
    <submittedName>
        <fullName evidence="4">Putative transcriptional regulator</fullName>
    </submittedName>
</protein>
<evidence type="ECO:0000259" key="3">
    <source>
        <dbReference type="PROSITE" id="PS50937"/>
    </source>
</evidence>
<dbReference type="PROSITE" id="PS00552">
    <property type="entry name" value="HTH_MERR_1"/>
    <property type="match status" value="1"/>
</dbReference>
<accession>G8QTS3</accession>
<dbReference type="InterPro" id="IPR009061">
    <property type="entry name" value="DNA-bd_dom_put_sf"/>
</dbReference>
<proteinExistence type="predicted"/>
<feature type="domain" description="HTH merR-type" evidence="3">
    <location>
        <begin position="5"/>
        <end position="74"/>
    </location>
</feature>
<dbReference type="Pfam" id="PF13411">
    <property type="entry name" value="MerR_1"/>
    <property type="match status" value="1"/>
</dbReference>
<dbReference type="PRINTS" id="PR00040">
    <property type="entry name" value="HTHMERR"/>
</dbReference>
<dbReference type="Gene3D" id="1.10.1660.10">
    <property type="match status" value="1"/>
</dbReference>
<dbReference type="AlphaFoldDB" id="G8QTS3"/>
<dbReference type="CDD" id="cd01106">
    <property type="entry name" value="HTH_TipAL-Mta"/>
    <property type="match status" value="1"/>
</dbReference>
<dbReference type="PROSITE" id="PS50937">
    <property type="entry name" value="HTH_MERR_2"/>
    <property type="match status" value="1"/>
</dbReference>
<dbReference type="PANTHER" id="PTHR30204">
    <property type="entry name" value="REDOX-CYCLING DRUG-SENSING TRANSCRIPTIONAL ACTIVATOR SOXR"/>
    <property type="match status" value="1"/>
</dbReference>
<evidence type="ECO:0000313" key="5">
    <source>
        <dbReference type="Proteomes" id="UP000005632"/>
    </source>
</evidence>
<dbReference type="RefSeq" id="WP_014269948.1">
    <property type="nucleotide sequence ID" value="NC_016633.1"/>
</dbReference>
<dbReference type="PANTHER" id="PTHR30204:SF90">
    <property type="entry name" value="HTH-TYPE TRANSCRIPTIONAL ACTIVATOR MTA"/>
    <property type="match status" value="1"/>
</dbReference>
<evidence type="ECO:0000256" key="1">
    <source>
        <dbReference type="ARBA" id="ARBA00023125"/>
    </source>
</evidence>
<evidence type="ECO:0000313" key="4">
    <source>
        <dbReference type="EMBL" id="AEV29099.1"/>
    </source>
</evidence>
<feature type="coiled-coil region" evidence="2">
    <location>
        <begin position="89"/>
        <end position="123"/>
    </location>
</feature>
<dbReference type="KEGG" id="sgp:SpiGrapes_1286"/>
<dbReference type="SUPFAM" id="SSF46955">
    <property type="entry name" value="Putative DNA-binding domain"/>
    <property type="match status" value="1"/>
</dbReference>
<dbReference type="SMART" id="SM00422">
    <property type="entry name" value="HTH_MERR"/>
    <property type="match status" value="1"/>
</dbReference>
<keyword evidence="2" id="KW-0175">Coiled coil</keyword>
<dbReference type="STRING" id="158190.SpiGrapes_1286"/>
<reference evidence="4 5" key="1">
    <citation type="submission" date="2011-11" db="EMBL/GenBank/DDBJ databases">
        <title>Complete sequence of Spirochaeta sp. grapes.</title>
        <authorList>
            <consortium name="US DOE Joint Genome Institute"/>
            <person name="Lucas S."/>
            <person name="Han J."/>
            <person name="Lapidus A."/>
            <person name="Cheng J.-F."/>
            <person name="Goodwin L."/>
            <person name="Pitluck S."/>
            <person name="Peters L."/>
            <person name="Ovchinnikova G."/>
            <person name="Munk A.C."/>
            <person name="Detter J.C."/>
            <person name="Han C."/>
            <person name="Tapia R."/>
            <person name="Land M."/>
            <person name="Hauser L."/>
            <person name="Kyrpides N."/>
            <person name="Ivanova N."/>
            <person name="Pagani I."/>
            <person name="Ritalahtilisa K."/>
            <person name="Loeffler F."/>
            <person name="Woyke T."/>
        </authorList>
    </citation>
    <scope>NUCLEOTIDE SEQUENCE [LARGE SCALE GENOMIC DNA]</scope>
    <source>
        <strain evidence="5">ATCC BAA-1885 / DSM 22778 / Grapes</strain>
    </source>
</reference>
<dbReference type="GO" id="GO:0003677">
    <property type="term" value="F:DNA binding"/>
    <property type="evidence" value="ECO:0007669"/>
    <property type="project" value="UniProtKB-KW"/>
</dbReference>
<gene>
    <name evidence="4" type="ordered locus">SpiGrapes_1286</name>
</gene>
<dbReference type="eggNOG" id="COG0789">
    <property type="taxonomic scope" value="Bacteria"/>
</dbReference>
<dbReference type="EMBL" id="CP003155">
    <property type="protein sequence ID" value="AEV29099.1"/>
    <property type="molecule type" value="Genomic_DNA"/>
</dbReference>
<dbReference type="HOGENOM" id="CLU_060077_3_2_12"/>